<protein>
    <submittedName>
        <fullName evidence="2">Uncharacterized protein</fullName>
    </submittedName>
</protein>
<dbReference type="RefSeq" id="WP_186347641.1">
    <property type="nucleotide sequence ID" value="NZ_JACMYC010000022.1"/>
</dbReference>
<comment type="caution">
    <text evidence="2">The sequence shown here is derived from an EMBL/GenBank/DDBJ whole genome shotgun (WGS) entry which is preliminary data.</text>
</comment>
<evidence type="ECO:0000313" key="3">
    <source>
        <dbReference type="Proteomes" id="UP000604001"/>
    </source>
</evidence>
<evidence type="ECO:0000256" key="1">
    <source>
        <dbReference type="SAM" id="MobiDB-lite"/>
    </source>
</evidence>
<gene>
    <name evidence="2" type="ORF">H7344_19435</name>
</gene>
<feature type="non-terminal residue" evidence="2">
    <location>
        <position position="1"/>
    </location>
</feature>
<reference evidence="2 3" key="1">
    <citation type="submission" date="2020-08" db="EMBL/GenBank/DDBJ databases">
        <title>novel species in genus Nocardioides.</title>
        <authorList>
            <person name="Zhang G."/>
        </authorList>
    </citation>
    <scope>NUCLEOTIDE SEQUENCE [LARGE SCALE GENOMIC DNA]</scope>
    <source>
        <strain evidence="2 3">SC8A-24</strain>
    </source>
</reference>
<proteinExistence type="predicted"/>
<evidence type="ECO:0000313" key="2">
    <source>
        <dbReference type="EMBL" id="MBC2962467.1"/>
    </source>
</evidence>
<feature type="compositionally biased region" description="Low complexity" evidence="1">
    <location>
        <begin position="15"/>
        <end position="28"/>
    </location>
</feature>
<accession>A0ABR6UDD6</accession>
<name>A0ABR6UDD6_9ACTN</name>
<keyword evidence="3" id="KW-1185">Reference proteome</keyword>
<sequence>PPAPKVVTRTRGRSATRPAGPPAGAASGATGGAPGHDGSADGVPATDGTESAEDADAASVEHVPVKKKGPRKR</sequence>
<dbReference type="EMBL" id="JACMYC010000022">
    <property type="protein sequence ID" value="MBC2962467.1"/>
    <property type="molecule type" value="Genomic_DNA"/>
</dbReference>
<feature type="region of interest" description="Disordered" evidence="1">
    <location>
        <begin position="1"/>
        <end position="73"/>
    </location>
</feature>
<dbReference type="Proteomes" id="UP000604001">
    <property type="component" value="Unassembled WGS sequence"/>
</dbReference>
<organism evidence="2 3">
    <name type="scientific">Nocardioides deserti</name>
    <dbReference type="NCBI Taxonomy" id="1588644"/>
    <lineage>
        <taxon>Bacteria</taxon>
        <taxon>Bacillati</taxon>
        <taxon>Actinomycetota</taxon>
        <taxon>Actinomycetes</taxon>
        <taxon>Propionibacteriales</taxon>
        <taxon>Nocardioidaceae</taxon>
        <taxon>Nocardioides</taxon>
    </lineage>
</organism>